<evidence type="ECO:0000256" key="4">
    <source>
        <dbReference type="ARBA" id="ARBA00022692"/>
    </source>
</evidence>
<dbReference type="EMBL" id="JBHLUE010000011">
    <property type="protein sequence ID" value="MFC0565244.1"/>
    <property type="molecule type" value="Genomic_DNA"/>
</dbReference>
<keyword evidence="3 7" id="KW-1003">Cell membrane</keyword>
<feature type="domain" description="VTT" evidence="9">
    <location>
        <begin position="31"/>
        <end position="149"/>
    </location>
</feature>
<keyword evidence="6 7" id="KW-0472">Membrane</keyword>
<dbReference type="RefSeq" id="WP_377338898.1">
    <property type="nucleotide sequence ID" value="NZ_JBHLUE010000011.1"/>
</dbReference>
<organism evidence="10 11">
    <name type="scientific">Plantactinospora siamensis</name>
    <dbReference type="NCBI Taxonomy" id="555372"/>
    <lineage>
        <taxon>Bacteria</taxon>
        <taxon>Bacillati</taxon>
        <taxon>Actinomycetota</taxon>
        <taxon>Actinomycetes</taxon>
        <taxon>Micromonosporales</taxon>
        <taxon>Micromonosporaceae</taxon>
        <taxon>Plantactinospora</taxon>
    </lineage>
</organism>
<accession>A0ABV6NWT7</accession>
<gene>
    <name evidence="10" type="ORF">ACFFHU_13995</name>
</gene>
<dbReference type="InterPro" id="IPR032818">
    <property type="entry name" value="DedA-like"/>
</dbReference>
<evidence type="ECO:0000256" key="3">
    <source>
        <dbReference type="ARBA" id="ARBA00022475"/>
    </source>
</evidence>
<sequence length="231" mass="23997">MADLLTTVTAPAYAYLFLLALLAADAFVPIVPTQAVMITAGALTVYGQLSLPVTIGVGTLGVLAGDVSCYLLGRVRPRRGGVGYQPRHAHRGRAARLANRLRRPGPLALLLCRFLPGGRMTACFYAGRLRYPYRRFLAYEGLAALGWASYGGLVGHLGGSALAGSGWRLALIAAVAAGAFGMAGWGLTLVGSRRSNPAATPDPDSPPADPVPSVDHEVDGADTPLPVPPTL</sequence>
<evidence type="ECO:0000256" key="2">
    <source>
        <dbReference type="ARBA" id="ARBA00010792"/>
    </source>
</evidence>
<dbReference type="InterPro" id="IPR032816">
    <property type="entry name" value="VTT_dom"/>
</dbReference>
<dbReference type="Proteomes" id="UP001589894">
    <property type="component" value="Unassembled WGS sequence"/>
</dbReference>
<keyword evidence="5 7" id="KW-1133">Transmembrane helix</keyword>
<feature type="transmembrane region" description="Helical" evidence="7">
    <location>
        <begin position="136"/>
        <end position="157"/>
    </location>
</feature>
<keyword evidence="4 7" id="KW-0812">Transmembrane</keyword>
<evidence type="ECO:0000259" key="9">
    <source>
        <dbReference type="Pfam" id="PF09335"/>
    </source>
</evidence>
<evidence type="ECO:0000256" key="7">
    <source>
        <dbReference type="RuleBase" id="RU367016"/>
    </source>
</evidence>
<comment type="caution">
    <text evidence="10">The sequence shown here is derived from an EMBL/GenBank/DDBJ whole genome shotgun (WGS) entry which is preliminary data.</text>
</comment>
<evidence type="ECO:0000256" key="1">
    <source>
        <dbReference type="ARBA" id="ARBA00004651"/>
    </source>
</evidence>
<comment type="subcellular location">
    <subcellularLocation>
        <location evidence="1 7">Cell membrane</location>
        <topology evidence="1 7">Multi-pass membrane protein</topology>
    </subcellularLocation>
</comment>
<feature type="transmembrane region" description="Helical" evidence="7">
    <location>
        <begin position="51"/>
        <end position="72"/>
    </location>
</feature>
<evidence type="ECO:0000313" key="10">
    <source>
        <dbReference type="EMBL" id="MFC0565244.1"/>
    </source>
</evidence>
<evidence type="ECO:0000256" key="6">
    <source>
        <dbReference type="ARBA" id="ARBA00023136"/>
    </source>
</evidence>
<feature type="region of interest" description="Disordered" evidence="8">
    <location>
        <begin position="194"/>
        <end position="231"/>
    </location>
</feature>
<keyword evidence="11" id="KW-1185">Reference proteome</keyword>
<dbReference type="PANTHER" id="PTHR30353:SF0">
    <property type="entry name" value="TRANSMEMBRANE PROTEIN"/>
    <property type="match status" value="1"/>
</dbReference>
<dbReference type="PANTHER" id="PTHR30353">
    <property type="entry name" value="INNER MEMBRANE PROTEIN DEDA-RELATED"/>
    <property type="match status" value="1"/>
</dbReference>
<comment type="similarity">
    <text evidence="2 7">Belongs to the DedA family.</text>
</comment>
<evidence type="ECO:0000313" key="11">
    <source>
        <dbReference type="Proteomes" id="UP001589894"/>
    </source>
</evidence>
<reference evidence="10 11" key="1">
    <citation type="submission" date="2024-09" db="EMBL/GenBank/DDBJ databases">
        <authorList>
            <person name="Sun Q."/>
            <person name="Mori K."/>
        </authorList>
    </citation>
    <scope>NUCLEOTIDE SEQUENCE [LARGE SCALE GENOMIC DNA]</scope>
    <source>
        <strain evidence="10 11">TBRC 2205</strain>
    </source>
</reference>
<evidence type="ECO:0000256" key="8">
    <source>
        <dbReference type="SAM" id="MobiDB-lite"/>
    </source>
</evidence>
<dbReference type="Pfam" id="PF09335">
    <property type="entry name" value="VTT_dom"/>
    <property type="match status" value="1"/>
</dbReference>
<name>A0ABV6NWT7_9ACTN</name>
<evidence type="ECO:0000256" key="5">
    <source>
        <dbReference type="ARBA" id="ARBA00022989"/>
    </source>
</evidence>
<feature type="transmembrane region" description="Helical" evidence="7">
    <location>
        <begin position="12"/>
        <end position="31"/>
    </location>
</feature>
<protein>
    <submittedName>
        <fullName evidence="10">DedA family protein</fullName>
    </submittedName>
</protein>
<proteinExistence type="inferred from homology"/>
<feature type="transmembrane region" description="Helical" evidence="7">
    <location>
        <begin position="169"/>
        <end position="190"/>
    </location>
</feature>